<comment type="caution">
    <text evidence="3">The sequence shown here is derived from an EMBL/GenBank/DDBJ whole genome shotgun (WGS) entry which is preliminary data.</text>
</comment>
<dbReference type="Proteomes" id="UP001480955">
    <property type="component" value="Unassembled WGS sequence"/>
</dbReference>
<evidence type="ECO:0000256" key="1">
    <source>
        <dbReference type="ARBA" id="ARBA00022962"/>
    </source>
</evidence>
<dbReference type="PRINTS" id="PR00096">
    <property type="entry name" value="GATASE"/>
</dbReference>
<proteinExistence type="predicted"/>
<name>A0ABV1QGP2_9HYPH</name>
<dbReference type="SUPFAM" id="SSF52317">
    <property type="entry name" value="Class I glutamine amidotransferase-like"/>
    <property type="match status" value="1"/>
</dbReference>
<dbReference type="InterPro" id="IPR017926">
    <property type="entry name" value="GATASE"/>
</dbReference>
<dbReference type="EC" id="4.1.3.27" evidence="3"/>
<dbReference type="EMBL" id="JBELQE010000010">
    <property type="protein sequence ID" value="MER2248516.1"/>
    <property type="molecule type" value="Genomic_DNA"/>
</dbReference>
<dbReference type="InterPro" id="IPR050472">
    <property type="entry name" value="Anth_synth/Amidotransfase"/>
</dbReference>
<dbReference type="PRINTS" id="PR00099">
    <property type="entry name" value="CPSGATASE"/>
</dbReference>
<evidence type="ECO:0000313" key="3">
    <source>
        <dbReference type="EMBL" id="MER2248516.1"/>
    </source>
</evidence>
<dbReference type="InterPro" id="IPR029062">
    <property type="entry name" value="Class_I_gatase-like"/>
</dbReference>
<keyword evidence="1" id="KW-0315">Glutamine amidotransferase</keyword>
<dbReference type="NCBIfam" id="TIGR00566">
    <property type="entry name" value="trpG_papA"/>
    <property type="match status" value="1"/>
</dbReference>
<dbReference type="PANTHER" id="PTHR43418">
    <property type="entry name" value="MULTIFUNCTIONAL TRYPTOPHAN BIOSYNTHESIS PROTEIN-RELATED"/>
    <property type="match status" value="1"/>
</dbReference>
<gene>
    <name evidence="3" type="ORF">ABS772_01190</name>
</gene>
<dbReference type="GO" id="GO:0004049">
    <property type="term" value="F:anthranilate synthase activity"/>
    <property type="evidence" value="ECO:0007669"/>
    <property type="project" value="UniProtKB-EC"/>
</dbReference>
<reference evidence="3 4" key="1">
    <citation type="submission" date="2024-06" db="EMBL/GenBank/DDBJ databases">
        <authorList>
            <person name="Campbell A.G."/>
        </authorList>
    </citation>
    <scope>NUCLEOTIDE SEQUENCE [LARGE SCALE GENOMIC DNA]</scope>
    <source>
        <strain evidence="3 4">EM12</strain>
    </source>
</reference>
<feature type="domain" description="Glutamine amidotransferase" evidence="2">
    <location>
        <begin position="3"/>
        <end position="187"/>
    </location>
</feature>
<dbReference type="CDD" id="cd01743">
    <property type="entry name" value="GATase1_Anthranilate_Synthase"/>
    <property type="match status" value="1"/>
</dbReference>
<dbReference type="PANTHER" id="PTHR43418:SF4">
    <property type="entry name" value="MULTIFUNCTIONAL TRYPTOPHAN BIOSYNTHESIS PROTEIN"/>
    <property type="match status" value="1"/>
</dbReference>
<dbReference type="Pfam" id="PF00117">
    <property type="entry name" value="GATase"/>
    <property type="match status" value="1"/>
</dbReference>
<dbReference type="Gene3D" id="3.40.50.880">
    <property type="match status" value="1"/>
</dbReference>
<evidence type="ECO:0000313" key="4">
    <source>
        <dbReference type="Proteomes" id="UP001480955"/>
    </source>
</evidence>
<dbReference type="InterPro" id="IPR006221">
    <property type="entry name" value="TrpG/PapA_dom"/>
</dbReference>
<keyword evidence="3" id="KW-0456">Lyase</keyword>
<accession>A0ABV1QGP2</accession>
<keyword evidence="4" id="KW-1185">Reference proteome</keyword>
<organism evidence="3 4">
    <name type="scientific">Methylorubrum podarium</name>
    <dbReference type="NCBI Taxonomy" id="200476"/>
    <lineage>
        <taxon>Bacteria</taxon>
        <taxon>Pseudomonadati</taxon>
        <taxon>Pseudomonadota</taxon>
        <taxon>Alphaproteobacteria</taxon>
        <taxon>Hyphomicrobiales</taxon>
        <taxon>Methylobacteriaceae</taxon>
        <taxon>Methylorubrum</taxon>
    </lineage>
</organism>
<dbReference type="PROSITE" id="PS51273">
    <property type="entry name" value="GATASE_TYPE_1"/>
    <property type="match status" value="1"/>
</dbReference>
<protein>
    <submittedName>
        <fullName evidence="3">Aminodeoxychorismate/anthranilate synthase component II</fullName>
        <ecNumber evidence="3">4.1.3.27</ecNumber>
    </submittedName>
</protein>
<evidence type="ECO:0000259" key="2">
    <source>
        <dbReference type="Pfam" id="PF00117"/>
    </source>
</evidence>
<dbReference type="RefSeq" id="WP_350391739.1">
    <property type="nucleotide sequence ID" value="NZ_JBELQE010000010.1"/>
</dbReference>
<sequence length="213" mass="22960">MILVVDNYDSFVFNVVRYFEELGETVEVVRNDALDVAGIRARNPEAVVISPGPCTPQEAGVSLPAIRELSGAVPILGVCLGHQAIGAAFGGRVERAGRPLHGHATPIRHGGERLFEGLPQPMQVGRYHSLIVAPTPEMERHLTVDAASGEGEVMALSHRSHPTWGIQFHPESVLTENGHALFANFLKGARAWREAGAPKRTDGRTDRLADAVV</sequence>
<dbReference type="PRINTS" id="PR00097">
    <property type="entry name" value="ANTSNTHASEII"/>
</dbReference>